<evidence type="ECO:0000256" key="1">
    <source>
        <dbReference type="ARBA" id="ARBA00005495"/>
    </source>
</evidence>
<keyword evidence="2" id="KW-0479">Metal-binding</keyword>
<dbReference type="PANTHER" id="PTHR28620">
    <property type="entry name" value="CENTROMERE PROTEIN V"/>
    <property type="match status" value="1"/>
</dbReference>
<dbReference type="PANTHER" id="PTHR28620:SF1">
    <property type="entry name" value="CENP-V_GFA DOMAIN-CONTAINING PROTEIN"/>
    <property type="match status" value="1"/>
</dbReference>
<sequence length="282" mass="31394">MTTVTKRSAIGNCHCGCFRFQISIDDKTNPISCTCTLCRKKGYIWLVADDHEYKVVRDDGRLTDYRTNIIQDQFCNKCGTGVVAKHPGGPLAGRLLVNARTIQGLNPFELESRISILTTDDNDMKLAGGIQDSGSSSDSVKHKGSCHCGQVWVELLAALQDLEVKEDNCSLCVRNAFIGVYPSKEEVRIHGRENTFEYKCGRKFIGTLHCSTCGVTVFTNVYGPPLSVFDRVPPERKEVVMAAYRKNMNIQPLNVRALEDVDLAMLQIKRSDEGTEGYTLED</sequence>
<protein>
    <recommendedName>
        <fullName evidence="4">CENP-V/GFA domain-containing protein</fullName>
    </recommendedName>
</protein>
<evidence type="ECO:0000313" key="6">
    <source>
        <dbReference type="Proteomes" id="UP001239445"/>
    </source>
</evidence>
<evidence type="ECO:0000256" key="2">
    <source>
        <dbReference type="ARBA" id="ARBA00022723"/>
    </source>
</evidence>
<feature type="domain" description="CENP-V/GFA" evidence="4">
    <location>
        <begin position="142"/>
        <end position="267"/>
    </location>
</feature>
<name>A0AAJ0F6H8_9PEZI</name>
<gene>
    <name evidence="5" type="ORF">QBC47DRAFT_394778</name>
</gene>
<feature type="domain" description="CENP-V/GFA" evidence="4">
    <location>
        <begin position="9"/>
        <end position="123"/>
    </location>
</feature>
<dbReference type="InterPro" id="IPR006913">
    <property type="entry name" value="CENP-V/GFA"/>
</dbReference>
<dbReference type="Proteomes" id="UP001239445">
    <property type="component" value="Unassembled WGS sequence"/>
</dbReference>
<keyword evidence="6" id="KW-1185">Reference proteome</keyword>
<keyword evidence="3" id="KW-0862">Zinc</keyword>
<dbReference type="SUPFAM" id="SSF51316">
    <property type="entry name" value="Mss4-like"/>
    <property type="match status" value="2"/>
</dbReference>
<dbReference type="InterPro" id="IPR011057">
    <property type="entry name" value="Mss4-like_sf"/>
</dbReference>
<comment type="similarity">
    <text evidence="1">Belongs to the Gfa family.</text>
</comment>
<dbReference type="InterPro" id="IPR052355">
    <property type="entry name" value="CENP-V-like"/>
</dbReference>
<dbReference type="GO" id="GO:0016846">
    <property type="term" value="F:carbon-sulfur lyase activity"/>
    <property type="evidence" value="ECO:0007669"/>
    <property type="project" value="InterPro"/>
</dbReference>
<proteinExistence type="inferred from homology"/>
<dbReference type="GO" id="GO:0046872">
    <property type="term" value="F:metal ion binding"/>
    <property type="evidence" value="ECO:0007669"/>
    <property type="project" value="UniProtKB-KW"/>
</dbReference>
<dbReference type="EMBL" id="MU839849">
    <property type="protein sequence ID" value="KAK1750195.1"/>
    <property type="molecule type" value="Genomic_DNA"/>
</dbReference>
<comment type="caution">
    <text evidence="5">The sequence shown here is derived from an EMBL/GenBank/DDBJ whole genome shotgun (WGS) entry which is preliminary data.</text>
</comment>
<dbReference type="Pfam" id="PF04828">
    <property type="entry name" value="GFA"/>
    <property type="match status" value="1"/>
</dbReference>
<evidence type="ECO:0000313" key="5">
    <source>
        <dbReference type="EMBL" id="KAK1750195.1"/>
    </source>
</evidence>
<dbReference type="AlphaFoldDB" id="A0AAJ0F6H8"/>
<evidence type="ECO:0000256" key="3">
    <source>
        <dbReference type="ARBA" id="ARBA00022833"/>
    </source>
</evidence>
<organism evidence="5 6">
    <name type="scientific">Echria macrotheca</name>
    <dbReference type="NCBI Taxonomy" id="438768"/>
    <lineage>
        <taxon>Eukaryota</taxon>
        <taxon>Fungi</taxon>
        <taxon>Dikarya</taxon>
        <taxon>Ascomycota</taxon>
        <taxon>Pezizomycotina</taxon>
        <taxon>Sordariomycetes</taxon>
        <taxon>Sordariomycetidae</taxon>
        <taxon>Sordariales</taxon>
        <taxon>Schizotheciaceae</taxon>
        <taxon>Echria</taxon>
    </lineage>
</organism>
<reference evidence="5" key="1">
    <citation type="submission" date="2023-06" db="EMBL/GenBank/DDBJ databases">
        <title>Genome-scale phylogeny and comparative genomics of the fungal order Sordariales.</title>
        <authorList>
            <consortium name="Lawrence Berkeley National Laboratory"/>
            <person name="Hensen N."/>
            <person name="Bonometti L."/>
            <person name="Westerberg I."/>
            <person name="Brannstrom I.O."/>
            <person name="Guillou S."/>
            <person name="Cros-Aarteil S."/>
            <person name="Calhoun S."/>
            <person name="Haridas S."/>
            <person name="Kuo A."/>
            <person name="Mondo S."/>
            <person name="Pangilinan J."/>
            <person name="Riley R."/>
            <person name="Labutti K."/>
            <person name="Andreopoulos B."/>
            <person name="Lipzen A."/>
            <person name="Chen C."/>
            <person name="Yanf M."/>
            <person name="Daum C."/>
            <person name="Ng V."/>
            <person name="Clum A."/>
            <person name="Steindorff A."/>
            <person name="Ohm R."/>
            <person name="Martin F."/>
            <person name="Silar P."/>
            <person name="Natvig D."/>
            <person name="Lalanne C."/>
            <person name="Gautier V."/>
            <person name="Ament-Velasquez S.L."/>
            <person name="Kruys A."/>
            <person name="Hutchinson M.I."/>
            <person name="Powell A.J."/>
            <person name="Barry K."/>
            <person name="Miller A.N."/>
            <person name="Grigoriev I.V."/>
            <person name="Debuchy R."/>
            <person name="Gladieux P."/>
            <person name="Thoren M.H."/>
            <person name="Johannesson H."/>
        </authorList>
    </citation>
    <scope>NUCLEOTIDE SEQUENCE</scope>
    <source>
        <strain evidence="5">PSN4</strain>
    </source>
</reference>
<evidence type="ECO:0000259" key="4">
    <source>
        <dbReference type="PROSITE" id="PS51891"/>
    </source>
</evidence>
<dbReference type="Gene3D" id="2.170.150.70">
    <property type="match status" value="2"/>
</dbReference>
<dbReference type="PROSITE" id="PS51891">
    <property type="entry name" value="CENP_V_GFA"/>
    <property type="match status" value="2"/>
</dbReference>
<accession>A0AAJ0F6H8</accession>